<feature type="compositionally biased region" description="Polar residues" evidence="3">
    <location>
        <begin position="115"/>
        <end position="125"/>
    </location>
</feature>
<organism evidence="5 6">
    <name type="scientific">Musca domestica</name>
    <name type="common">House fly</name>
    <dbReference type="NCBI Taxonomy" id="7370"/>
    <lineage>
        <taxon>Eukaryota</taxon>
        <taxon>Metazoa</taxon>
        <taxon>Ecdysozoa</taxon>
        <taxon>Arthropoda</taxon>
        <taxon>Hexapoda</taxon>
        <taxon>Insecta</taxon>
        <taxon>Pterygota</taxon>
        <taxon>Neoptera</taxon>
        <taxon>Endopterygota</taxon>
        <taxon>Diptera</taxon>
        <taxon>Brachycera</taxon>
        <taxon>Muscomorpha</taxon>
        <taxon>Muscoidea</taxon>
        <taxon>Muscidae</taxon>
        <taxon>Musca</taxon>
    </lineage>
</organism>
<dbReference type="InterPro" id="IPR002347">
    <property type="entry name" value="SDR_fam"/>
</dbReference>
<dbReference type="Gene3D" id="3.40.50.720">
    <property type="entry name" value="NAD(P)-binding Rossmann-like Domain"/>
    <property type="match status" value="1"/>
</dbReference>
<proteinExistence type="inferred from homology"/>
<keyword evidence="4" id="KW-0812">Transmembrane</keyword>
<feature type="compositionally biased region" description="Low complexity" evidence="3">
    <location>
        <begin position="126"/>
        <end position="151"/>
    </location>
</feature>
<keyword evidence="5" id="KW-1185">Reference proteome</keyword>
<keyword evidence="4" id="KW-0472">Membrane</keyword>
<dbReference type="Pfam" id="PF00106">
    <property type="entry name" value="adh_short"/>
    <property type="match status" value="2"/>
</dbReference>
<dbReference type="SUPFAM" id="SSF51735">
    <property type="entry name" value="NAD(P)-binding Rossmann-fold domains"/>
    <property type="match status" value="1"/>
</dbReference>
<accession>A0ABM3UYF2</accession>
<dbReference type="PRINTS" id="PR00081">
    <property type="entry name" value="GDHRDH"/>
</dbReference>
<evidence type="ECO:0000256" key="4">
    <source>
        <dbReference type="SAM" id="Phobius"/>
    </source>
</evidence>
<dbReference type="GeneID" id="101896841"/>
<evidence type="ECO:0000256" key="2">
    <source>
        <dbReference type="RuleBase" id="RU000363"/>
    </source>
</evidence>
<evidence type="ECO:0000313" key="5">
    <source>
        <dbReference type="Proteomes" id="UP001652621"/>
    </source>
</evidence>
<feature type="region of interest" description="Disordered" evidence="3">
    <location>
        <begin position="403"/>
        <end position="451"/>
    </location>
</feature>
<evidence type="ECO:0000256" key="1">
    <source>
        <dbReference type="ARBA" id="ARBA00023002"/>
    </source>
</evidence>
<feature type="region of interest" description="Disordered" evidence="3">
    <location>
        <begin position="115"/>
        <end position="151"/>
    </location>
</feature>
<dbReference type="PRINTS" id="PR00080">
    <property type="entry name" value="SDRFAMILY"/>
</dbReference>
<comment type="similarity">
    <text evidence="2">Belongs to the short-chain dehydrogenases/reductases (SDR) family.</text>
</comment>
<dbReference type="Proteomes" id="UP001652621">
    <property type="component" value="Unplaced"/>
</dbReference>
<reference evidence="6" key="1">
    <citation type="submission" date="2025-08" db="UniProtKB">
        <authorList>
            <consortium name="RefSeq"/>
        </authorList>
    </citation>
    <scope>IDENTIFICATION</scope>
    <source>
        <strain evidence="6">Aabys</strain>
        <tissue evidence="6">Whole body</tissue>
    </source>
</reference>
<feature type="transmembrane region" description="Helical" evidence="4">
    <location>
        <begin position="22"/>
        <end position="41"/>
    </location>
</feature>
<dbReference type="CDD" id="cd05327">
    <property type="entry name" value="retinol-DH_like_SDR_c_like"/>
    <property type="match status" value="1"/>
</dbReference>
<sequence>MVIGSMDEITSLFDEADPFKSWWPAIAAAVVGIIIAVRAIMSGQRCPNDNQIRDQIVIVTGANTGIGFEIAKALAGRGGHVILACRNMEAAEKAAAIIKRELSCQVLKDTQKTAATNDSTKDLPTSSSSSSSSSVNNDTGATNGNGNDADTDGGNMFFVEARYLDLRSFDNVQRFARKIMAEFERIDILINNAGIIFDPVKTNTTDGFEQHLQVNYMAPFLLSHLLLPHLKKSPNGRIINVSAHSHVSAKMDFDDPLNVGTWATKFHARDAFSHSKLAVLLATRWMAKELKDTSITVNCCTPGLVRGTSHLRSSPLMSAFCVRVMTYPWMWMFMKNPSQGAQSAIRLATDPKLKHVTGEYFNDCEIAVSSPLGQDKELAKKLYQQTMRILKIATKLEIDKGEEKENEIRIASAEESKAATAATSATPTPPPPSSSSASSTSADTSNIQQRW</sequence>
<evidence type="ECO:0000313" key="6">
    <source>
        <dbReference type="RefSeq" id="XP_058978541.1"/>
    </source>
</evidence>
<dbReference type="PANTHER" id="PTHR43157">
    <property type="entry name" value="PHOSPHATIDYLINOSITOL-GLYCAN BIOSYNTHESIS CLASS F PROTEIN-RELATED"/>
    <property type="match status" value="1"/>
</dbReference>
<gene>
    <name evidence="6" type="primary">LOC101896841</name>
</gene>
<protein>
    <submittedName>
        <fullName evidence="6">Retinol dehydrogenase 13-like</fullName>
    </submittedName>
</protein>
<evidence type="ECO:0000256" key="3">
    <source>
        <dbReference type="SAM" id="MobiDB-lite"/>
    </source>
</evidence>
<dbReference type="InterPro" id="IPR036291">
    <property type="entry name" value="NAD(P)-bd_dom_sf"/>
</dbReference>
<feature type="compositionally biased region" description="Basic and acidic residues" evidence="3">
    <location>
        <begin position="403"/>
        <end position="417"/>
    </location>
</feature>
<dbReference type="PANTHER" id="PTHR43157:SF31">
    <property type="entry name" value="PHOSPHATIDYLINOSITOL-GLYCAN BIOSYNTHESIS CLASS F PROTEIN"/>
    <property type="match status" value="1"/>
</dbReference>
<keyword evidence="1" id="KW-0560">Oxidoreductase</keyword>
<keyword evidence="4" id="KW-1133">Transmembrane helix</keyword>
<name>A0ABM3UYF2_MUSDO</name>
<dbReference type="RefSeq" id="XP_058978541.1">
    <property type="nucleotide sequence ID" value="XM_059122558.1"/>
</dbReference>